<evidence type="ECO:0000313" key="3">
    <source>
        <dbReference type="Proteomes" id="UP000799779"/>
    </source>
</evidence>
<evidence type="ECO:0000313" key="2">
    <source>
        <dbReference type="EMBL" id="KAF2002677.1"/>
    </source>
</evidence>
<reference evidence="2" key="1">
    <citation type="journal article" date="2020" name="Stud. Mycol.">
        <title>101 Dothideomycetes genomes: a test case for predicting lifestyles and emergence of pathogens.</title>
        <authorList>
            <person name="Haridas S."/>
            <person name="Albert R."/>
            <person name="Binder M."/>
            <person name="Bloem J."/>
            <person name="Labutti K."/>
            <person name="Salamov A."/>
            <person name="Andreopoulos B."/>
            <person name="Baker S."/>
            <person name="Barry K."/>
            <person name="Bills G."/>
            <person name="Bluhm B."/>
            <person name="Cannon C."/>
            <person name="Castanera R."/>
            <person name="Culley D."/>
            <person name="Daum C."/>
            <person name="Ezra D."/>
            <person name="Gonzalez J."/>
            <person name="Henrissat B."/>
            <person name="Kuo A."/>
            <person name="Liang C."/>
            <person name="Lipzen A."/>
            <person name="Lutzoni F."/>
            <person name="Magnuson J."/>
            <person name="Mondo S."/>
            <person name="Nolan M."/>
            <person name="Ohm R."/>
            <person name="Pangilinan J."/>
            <person name="Park H.-J."/>
            <person name="Ramirez L."/>
            <person name="Alfaro M."/>
            <person name="Sun H."/>
            <person name="Tritt A."/>
            <person name="Yoshinaga Y."/>
            <person name="Zwiers L.-H."/>
            <person name="Turgeon B."/>
            <person name="Goodwin S."/>
            <person name="Spatafora J."/>
            <person name="Crous P."/>
            <person name="Grigoriev I."/>
        </authorList>
    </citation>
    <scope>NUCLEOTIDE SEQUENCE</scope>
    <source>
        <strain evidence="2">CBS 123094</strain>
    </source>
</reference>
<dbReference type="AlphaFoldDB" id="A0A6A5WME6"/>
<keyword evidence="3" id="KW-1185">Reference proteome</keyword>
<proteinExistence type="predicted"/>
<sequence>MRQHHIGPSSHPYPPPLKSFPYSSPTNEPKEPSPSPTPSQSYPESIPFNLFHTRIYSAQLLLPLTSRHPPTTNTQQFPCANQPLQRNVAIIIILILSLTLHKHTLNPSHPHIRLPRPPSPGNITITELHKLP</sequence>
<dbReference type="EMBL" id="ML977576">
    <property type="protein sequence ID" value="KAF2002677.1"/>
    <property type="molecule type" value="Genomic_DNA"/>
</dbReference>
<accession>A0A6A5WME6</accession>
<protein>
    <submittedName>
        <fullName evidence="2">Uncharacterized protein</fullName>
    </submittedName>
</protein>
<evidence type="ECO:0000256" key="1">
    <source>
        <dbReference type="SAM" id="MobiDB-lite"/>
    </source>
</evidence>
<feature type="region of interest" description="Disordered" evidence="1">
    <location>
        <begin position="1"/>
        <end position="45"/>
    </location>
</feature>
<gene>
    <name evidence="2" type="ORF">P154DRAFT_134529</name>
</gene>
<organism evidence="2 3">
    <name type="scientific">Amniculicola lignicola CBS 123094</name>
    <dbReference type="NCBI Taxonomy" id="1392246"/>
    <lineage>
        <taxon>Eukaryota</taxon>
        <taxon>Fungi</taxon>
        <taxon>Dikarya</taxon>
        <taxon>Ascomycota</taxon>
        <taxon>Pezizomycotina</taxon>
        <taxon>Dothideomycetes</taxon>
        <taxon>Pleosporomycetidae</taxon>
        <taxon>Pleosporales</taxon>
        <taxon>Amniculicolaceae</taxon>
        <taxon>Amniculicola</taxon>
    </lineage>
</organism>
<name>A0A6A5WME6_9PLEO</name>
<dbReference type="Proteomes" id="UP000799779">
    <property type="component" value="Unassembled WGS sequence"/>
</dbReference>